<keyword evidence="1" id="KW-1133">Transmembrane helix</keyword>
<proteinExistence type="predicted"/>
<protein>
    <submittedName>
        <fullName evidence="2">Uncharacterized protein</fullName>
    </submittedName>
</protein>
<keyword evidence="3" id="KW-1185">Reference proteome</keyword>
<feature type="transmembrane region" description="Helical" evidence="1">
    <location>
        <begin position="50"/>
        <end position="79"/>
    </location>
</feature>
<organism evidence="2 3">
    <name type="scientific">Natronocalculus amylovorans</name>
    <dbReference type="NCBI Taxonomy" id="2917812"/>
    <lineage>
        <taxon>Archaea</taxon>
        <taxon>Methanobacteriati</taxon>
        <taxon>Methanobacteriota</taxon>
        <taxon>Stenosarchaea group</taxon>
        <taxon>Halobacteria</taxon>
        <taxon>Halobacteriales</taxon>
        <taxon>Haloferacaceae</taxon>
        <taxon>Natronocalculus</taxon>
    </lineage>
</organism>
<gene>
    <name evidence="2" type="ORF">AArcSt2_16450</name>
</gene>
<accession>A0AAE3G056</accession>
<sequence length="81" mass="8695">MSLLQAGTLGVPLRSLALVFVFLVIAGYIYRDATDRGMSAPKPTVWSMAVFFLLLSGFFSGPIGVALPGLIGIVLYFLVRT</sequence>
<keyword evidence="1" id="KW-0472">Membrane</keyword>
<dbReference type="EMBL" id="JAKRVX010000014">
    <property type="protein sequence ID" value="MCL9818529.1"/>
    <property type="molecule type" value="Genomic_DNA"/>
</dbReference>
<dbReference type="Proteomes" id="UP001203207">
    <property type="component" value="Unassembled WGS sequence"/>
</dbReference>
<reference evidence="2" key="1">
    <citation type="journal article" date="2022" name="Syst. Appl. Microbiol.">
        <title>Natronocalculus amylovorans gen. nov., sp. nov., and Natranaeroarchaeum aerophilus sp. nov., dominant culturable amylolytic natronoarchaea from hypersaline soda lakes in southwestern Siberia.</title>
        <authorList>
            <person name="Sorokin D.Y."/>
            <person name="Elcheninov A.G."/>
            <person name="Khizhniak T.V."/>
            <person name="Koenen M."/>
            <person name="Bale N.J."/>
            <person name="Damste J.S.S."/>
            <person name="Kublanov I.V."/>
        </authorList>
    </citation>
    <scope>NUCLEOTIDE SEQUENCE</scope>
    <source>
        <strain evidence="2">AArc-St2</strain>
    </source>
</reference>
<dbReference type="RefSeq" id="WP_250586297.1">
    <property type="nucleotide sequence ID" value="NZ_JAKRVX010000014.1"/>
</dbReference>
<dbReference type="AlphaFoldDB" id="A0AAE3G056"/>
<feature type="transmembrane region" description="Helical" evidence="1">
    <location>
        <begin position="12"/>
        <end position="30"/>
    </location>
</feature>
<reference evidence="2" key="2">
    <citation type="submission" date="2022-02" db="EMBL/GenBank/DDBJ databases">
        <authorList>
            <person name="Elcheninov A.G."/>
            <person name="Sorokin D.Y."/>
            <person name="Kublanov I.V."/>
        </authorList>
    </citation>
    <scope>NUCLEOTIDE SEQUENCE</scope>
    <source>
        <strain evidence="2">AArc-St2</strain>
    </source>
</reference>
<evidence type="ECO:0000313" key="3">
    <source>
        <dbReference type="Proteomes" id="UP001203207"/>
    </source>
</evidence>
<evidence type="ECO:0000256" key="1">
    <source>
        <dbReference type="SAM" id="Phobius"/>
    </source>
</evidence>
<keyword evidence="1" id="KW-0812">Transmembrane</keyword>
<comment type="caution">
    <text evidence="2">The sequence shown here is derived from an EMBL/GenBank/DDBJ whole genome shotgun (WGS) entry which is preliminary data.</text>
</comment>
<evidence type="ECO:0000313" key="2">
    <source>
        <dbReference type="EMBL" id="MCL9818529.1"/>
    </source>
</evidence>
<name>A0AAE3G056_9EURY</name>